<gene>
    <name evidence="1" type="ORF">BJY16_001981</name>
</gene>
<evidence type="ECO:0000313" key="2">
    <source>
        <dbReference type="Proteomes" id="UP000546162"/>
    </source>
</evidence>
<protein>
    <submittedName>
        <fullName evidence="1">Uncharacterized protein</fullName>
    </submittedName>
</protein>
<dbReference type="EMBL" id="JACHNB010000001">
    <property type="protein sequence ID" value="MBB4738522.1"/>
    <property type="molecule type" value="Genomic_DNA"/>
</dbReference>
<sequence length="495" mass="54979">MLLLLQCATRLRAMEIDRGVRTDVPWESILAQIITWHAEIPLGEGPCTEQAALEICRAALEAARLDNLHGTIRAGGYKVRRQGEAFRVRQCWDPAIEAADMFLEATSVPVDLPEITPVELRWIKSRLGSSRELPSSDVLQASSQRAEVAIEAYCQALPEGHLPGTFLLDQGLTISQAKKILSVVMGFASLCEAAARIYKRTEVTLVNLRRERLLETIAELRPDIEPSHTETLIERLTYRPGRSCRTSPLVEVGEAIILCPPLITPRVVDGIILRGAAYDPNRYGPIGQRQGARAVKWKDWFTGVPGVVVAERIRARRSDRTAAGDLDVVAVDVPHRRGLCLEIKWPIDATTLSEVTKTEDWVNSAALQVDRLRKELQSGTAAVQMPPGWPAFDDIDWTWAVGTPQQLCLRPSPIPNVYSTSFRYLSAHGHPEGIMDVIDTITSPDLPAEGLHFQIDTIDYEIGRWRVIQDAILLKEDGWAPRAWAGHSKLGADSR</sequence>
<name>A0A7W7GUK2_9ACTN</name>
<keyword evidence="2" id="KW-1185">Reference proteome</keyword>
<accession>A0A7W7GUK2</accession>
<dbReference type="AlphaFoldDB" id="A0A7W7GUK2"/>
<proteinExistence type="predicted"/>
<evidence type="ECO:0000313" key="1">
    <source>
        <dbReference type="EMBL" id="MBB4738522.1"/>
    </source>
</evidence>
<reference evidence="1 2" key="1">
    <citation type="submission" date="2020-08" db="EMBL/GenBank/DDBJ databases">
        <title>Sequencing the genomes of 1000 actinobacteria strains.</title>
        <authorList>
            <person name="Klenk H.-P."/>
        </authorList>
    </citation>
    <scope>NUCLEOTIDE SEQUENCE [LARGE SCALE GENOMIC DNA]</scope>
    <source>
        <strain evidence="1 2">DSM 45809</strain>
    </source>
</reference>
<dbReference type="Proteomes" id="UP000546162">
    <property type="component" value="Unassembled WGS sequence"/>
</dbReference>
<comment type="caution">
    <text evidence="1">The sequence shown here is derived from an EMBL/GenBank/DDBJ whole genome shotgun (WGS) entry which is preliminary data.</text>
</comment>
<dbReference type="RefSeq" id="WP_185038922.1">
    <property type="nucleotide sequence ID" value="NZ_BAABFG010000005.1"/>
</dbReference>
<organism evidence="1 2">
    <name type="scientific">Actinoplanes octamycinicus</name>
    <dbReference type="NCBI Taxonomy" id="135948"/>
    <lineage>
        <taxon>Bacteria</taxon>
        <taxon>Bacillati</taxon>
        <taxon>Actinomycetota</taxon>
        <taxon>Actinomycetes</taxon>
        <taxon>Micromonosporales</taxon>
        <taxon>Micromonosporaceae</taxon>
        <taxon>Actinoplanes</taxon>
    </lineage>
</organism>